<name>A0A0G0Y3A9_9BACT</name>
<evidence type="ECO:0000256" key="8">
    <source>
        <dbReference type="SAM" id="Phobius"/>
    </source>
</evidence>
<evidence type="ECO:0000256" key="3">
    <source>
        <dbReference type="ARBA" id="ARBA00022475"/>
    </source>
</evidence>
<feature type="transmembrane region" description="Helical" evidence="8">
    <location>
        <begin position="213"/>
        <end position="237"/>
    </location>
</feature>
<dbReference type="GO" id="GO:0005886">
    <property type="term" value="C:plasma membrane"/>
    <property type="evidence" value="ECO:0007669"/>
    <property type="project" value="UniProtKB-SubCell"/>
</dbReference>
<comment type="similarity">
    <text evidence="2">Belongs to the GSP F family.</text>
</comment>
<dbReference type="Pfam" id="PF00482">
    <property type="entry name" value="T2SSF"/>
    <property type="match status" value="2"/>
</dbReference>
<dbReference type="PRINTS" id="PR00812">
    <property type="entry name" value="BCTERIALGSPF"/>
</dbReference>
<dbReference type="InterPro" id="IPR003004">
    <property type="entry name" value="GspF/PilC"/>
</dbReference>
<evidence type="ECO:0000256" key="1">
    <source>
        <dbReference type="ARBA" id="ARBA00004429"/>
    </source>
</evidence>
<dbReference type="AlphaFoldDB" id="A0A0G0Y3A9"/>
<evidence type="ECO:0000256" key="2">
    <source>
        <dbReference type="ARBA" id="ARBA00005745"/>
    </source>
</evidence>
<keyword evidence="3" id="KW-1003">Cell membrane</keyword>
<evidence type="ECO:0000256" key="6">
    <source>
        <dbReference type="ARBA" id="ARBA00022989"/>
    </source>
</evidence>
<dbReference type="InterPro" id="IPR018076">
    <property type="entry name" value="T2SS_GspF_dom"/>
</dbReference>
<evidence type="ECO:0000313" key="10">
    <source>
        <dbReference type="EMBL" id="KKS03951.1"/>
    </source>
</evidence>
<evidence type="ECO:0000313" key="11">
    <source>
        <dbReference type="Proteomes" id="UP000034493"/>
    </source>
</evidence>
<keyword evidence="4" id="KW-0997">Cell inner membrane</keyword>
<evidence type="ECO:0000256" key="4">
    <source>
        <dbReference type="ARBA" id="ARBA00022519"/>
    </source>
</evidence>
<feature type="transmembrane region" description="Helical" evidence="8">
    <location>
        <begin position="171"/>
        <end position="193"/>
    </location>
</feature>
<protein>
    <recommendedName>
        <fullName evidence="9">Type II secretion system protein GspF domain-containing protein</fullName>
    </recommendedName>
</protein>
<proteinExistence type="inferred from homology"/>
<evidence type="ECO:0000256" key="5">
    <source>
        <dbReference type="ARBA" id="ARBA00022692"/>
    </source>
</evidence>
<dbReference type="PANTHER" id="PTHR30012">
    <property type="entry name" value="GENERAL SECRETION PATHWAY PROTEIN"/>
    <property type="match status" value="1"/>
</dbReference>
<dbReference type="Proteomes" id="UP000034493">
    <property type="component" value="Unassembled WGS sequence"/>
</dbReference>
<dbReference type="PANTHER" id="PTHR30012:SF0">
    <property type="entry name" value="TYPE II SECRETION SYSTEM PROTEIN F-RELATED"/>
    <property type="match status" value="1"/>
</dbReference>
<feature type="transmembrane region" description="Helical" evidence="8">
    <location>
        <begin position="377"/>
        <end position="398"/>
    </location>
</feature>
<feature type="domain" description="Type II secretion system protein GspF" evidence="9">
    <location>
        <begin position="274"/>
        <end position="396"/>
    </location>
</feature>
<comment type="subcellular location">
    <subcellularLocation>
        <location evidence="1">Cell inner membrane</location>
        <topology evidence="1">Multi-pass membrane protein</topology>
    </subcellularLocation>
</comment>
<dbReference type="Gene3D" id="1.20.81.30">
    <property type="entry name" value="Type II secretion system (T2SS), domain F"/>
    <property type="match status" value="2"/>
</dbReference>
<keyword evidence="6 8" id="KW-1133">Transmembrane helix</keyword>
<dbReference type="FunFam" id="1.20.81.30:FF:000001">
    <property type="entry name" value="Type II secretion system protein F"/>
    <property type="match status" value="1"/>
</dbReference>
<evidence type="ECO:0000259" key="9">
    <source>
        <dbReference type="Pfam" id="PF00482"/>
    </source>
</evidence>
<gene>
    <name evidence="10" type="ORF">UU56_C0012G0025</name>
</gene>
<sequence>MSLYRYTAKDLSGKKFTGEVEAIDEKALVTTLQGEGLVPIEVRERNAQGSITIEKVLPKTGGVSSSEIVGFTRQLSTMISAGLPLTDALVILEKQAKNKHFARVLAEVVADVEGGTSLSAAFAKHPRVFDIIYVKLVEAGETGGVLDKILNKLAESLEKEREFKAKTRGAFIYPAIVVVVMIIVMSIMMIFVIPKLTSLYTEIGAALPLPTRILIVMSNFMRSFWWLLIMMVIAGTYSFRTYSKTVRGGQIVSKFVLWLPIWGKIRKTLILAQFTRTLGLLIGSGIPIITALKVVADLLAAPTYKEGIEFAISRVERGAPLYQPLAASPDFPPIIGQMIRVGEETGKMDEVLIRLSVYFEAESENLIRNLTTALEPVILVILGAGVGVLVLSIILPIYNLTAQF</sequence>
<dbReference type="GO" id="GO:0015628">
    <property type="term" value="P:protein secretion by the type II secretion system"/>
    <property type="evidence" value="ECO:0007669"/>
    <property type="project" value="TreeGrafter"/>
</dbReference>
<keyword evidence="5 8" id="KW-0812">Transmembrane</keyword>
<dbReference type="EMBL" id="LCBC01000012">
    <property type="protein sequence ID" value="KKS03951.1"/>
    <property type="molecule type" value="Genomic_DNA"/>
</dbReference>
<accession>A0A0G0Y3A9</accession>
<comment type="caution">
    <text evidence="10">The sequence shown here is derived from an EMBL/GenBank/DDBJ whole genome shotgun (WGS) entry which is preliminary data.</text>
</comment>
<organism evidence="10 11">
    <name type="scientific">Candidatus Curtissbacteria bacterium GW2011_GWA2_41_24</name>
    <dbReference type="NCBI Taxonomy" id="1618411"/>
    <lineage>
        <taxon>Bacteria</taxon>
        <taxon>Candidatus Curtissiibacteriota</taxon>
    </lineage>
</organism>
<dbReference type="InterPro" id="IPR042094">
    <property type="entry name" value="T2SS_GspF_sf"/>
</dbReference>
<evidence type="ECO:0000256" key="7">
    <source>
        <dbReference type="ARBA" id="ARBA00023136"/>
    </source>
</evidence>
<feature type="domain" description="Type II secretion system protein GspF" evidence="9">
    <location>
        <begin position="71"/>
        <end position="194"/>
    </location>
</feature>
<reference evidence="10 11" key="1">
    <citation type="journal article" date="2015" name="Nature">
        <title>rRNA introns, odd ribosomes, and small enigmatic genomes across a large radiation of phyla.</title>
        <authorList>
            <person name="Brown C.T."/>
            <person name="Hug L.A."/>
            <person name="Thomas B.C."/>
            <person name="Sharon I."/>
            <person name="Castelle C.J."/>
            <person name="Singh A."/>
            <person name="Wilkins M.J."/>
            <person name="Williams K.H."/>
            <person name="Banfield J.F."/>
        </authorList>
    </citation>
    <scope>NUCLEOTIDE SEQUENCE [LARGE SCALE GENOMIC DNA]</scope>
</reference>
<keyword evidence="7 8" id="KW-0472">Membrane</keyword>